<name>A0A316D934_9BACL</name>
<sequence>MLKLNPVHTDDESFLYELYASTRKMELLAWGWDDAMQHHFLNMQWNSQRMSYAAQFPDGDHRLVLWEQQPAGRLFIFRNSQAIILVDIALLPEFCNRGIGGMLIVDLQTEARNADLPLRLQVQTSNPARRLYARHGFTITFEDELYLQMEWRAVENASEKVGEVTHNE</sequence>
<protein>
    <submittedName>
        <fullName evidence="2">Acetyltransferase (GNAT) family protein</fullName>
    </submittedName>
</protein>
<dbReference type="Proteomes" id="UP000245634">
    <property type="component" value="Unassembled WGS sequence"/>
</dbReference>
<evidence type="ECO:0000313" key="3">
    <source>
        <dbReference type="Proteomes" id="UP000245634"/>
    </source>
</evidence>
<dbReference type="InterPro" id="IPR016181">
    <property type="entry name" value="Acyl_CoA_acyltransferase"/>
</dbReference>
<comment type="caution">
    <text evidence="2">The sequence shown here is derived from an EMBL/GenBank/DDBJ whole genome shotgun (WGS) entry which is preliminary data.</text>
</comment>
<dbReference type="RefSeq" id="WP_109688784.1">
    <property type="nucleotide sequence ID" value="NZ_QGGL01000007.1"/>
</dbReference>
<dbReference type="GO" id="GO:0016747">
    <property type="term" value="F:acyltransferase activity, transferring groups other than amino-acyl groups"/>
    <property type="evidence" value="ECO:0007669"/>
    <property type="project" value="InterPro"/>
</dbReference>
<evidence type="ECO:0000313" key="2">
    <source>
        <dbReference type="EMBL" id="PWK13486.1"/>
    </source>
</evidence>
<keyword evidence="2" id="KW-0808">Transferase</keyword>
<dbReference type="AlphaFoldDB" id="A0A316D934"/>
<dbReference type="Pfam" id="PF13508">
    <property type="entry name" value="Acetyltransf_7"/>
    <property type="match status" value="1"/>
</dbReference>
<proteinExistence type="predicted"/>
<feature type="domain" description="N-acetyltransferase" evidence="1">
    <location>
        <begin position="2"/>
        <end position="154"/>
    </location>
</feature>
<dbReference type="InterPro" id="IPR000182">
    <property type="entry name" value="GNAT_dom"/>
</dbReference>
<dbReference type="Gene3D" id="3.40.630.30">
    <property type="match status" value="1"/>
</dbReference>
<keyword evidence="3" id="KW-1185">Reference proteome</keyword>
<organism evidence="2 3">
    <name type="scientific">Tumebacillus permanentifrigoris</name>
    <dbReference type="NCBI Taxonomy" id="378543"/>
    <lineage>
        <taxon>Bacteria</taxon>
        <taxon>Bacillati</taxon>
        <taxon>Bacillota</taxon>
        <taxon>Bacilli</taxon>
        <taxon>Bacillales</taxon>
        <taxon>Alicyclobacillaceae</taxon>
        <taxon>Tumebacillus</taxon>
    </lineage>
</organism>
<dbReference type="PROSITE" id="PS51186">
    <property type="entry name" value="GNAT"/>
    <property type="match status" value="1"/>
</dbReference>
<reference evidence="2 3" key="1">
    <citation type="submission" date="2018-05" db="EMBL/GenBank/DDBJ databases">
        <title>Genomic Encyclopedia of Type Strains, Phase IV (KMG-IV): sequencing the most valuable type-strain genomes for metagenomic binning, comparative biology and taxonomic classification.</title>
        <authorList>
            <person name="Goeker M."/>
        </authorList>
    </citation>
    <scope>NUCLEOTIDE SEQUENCE [LARGE SCALE GENOMIC DNA]</scope>
    <source>
        <strain evidence="2 3">DSM 18773</strain>
    </source>
</reference>
<accession>A0A316D934</accession>
<gene>
    <name evidence="2" type="ORF">C7459_107154</name>
</gene>
<dbReference type="SUPFAM" id="SSF55729">
    <property type="entry name" value="Acyl-CoA N-acyltransferases (Nat)"/>
    <property type="match status" value="1"/>
</dbReference>
<dbReference type="EMBL" id="QGGL01000007">
    <property type="protein sequence ID" value="PWK13486.1"/>
    <property type="molecule type" value="Genomic_DNA"/>
</dbReference>
<evidence type="ECO:0000259" key="1">
    <source>
        <dbReference type="PROSITE" id="PS51186"/>
    </source>
</evidence>
<dbReference type="OrthoDB" id="794462at2"/>